<dbReference type="STRING" id="521011.Mpal_2735"/>
<gene>
    <name evidence="2" type="ordered locus">Mpal_2735</name>
</gene>
<dbReference type="GO" id="GO:0016491">
    <property type="term" value="F:oxidoreductase activity"/>
    <property type="evidence" value="ECO:0007669"/>
    <property type="project" value="UniProtKB-ARBA"/>
</dbReference>
<organism evidence="2 3">
    <name type="scientific">Methanosphaerula palustris (strain ATCC BAA-1556 / DSM 19958 / E1-9c)</name>
    <dbReference type="NCBI Taxonomy" id="521011"/>
    <lineage>
        <taxon>Archaea</taxon>
        <taxon>Methanobacteriati</taxon>
        <taxon>Methanobacteriota</taxon>
        <taxon>Stenosarchaea group</taxon>
        <taxon>Methanomicrobia</taxon>
        <taxon>Methanomicrobiales</taxon>
        <taxon>Methanoregulaceae</taxon>
        <taxon>Methanosphaerula</taxon>
    </lineage>
</organism>
<dbReference type="InterPro" id="IPR017677">
    <property type="entry name" value="Methan_mark_16"/>
</dbReference>
<dbReference type="Pfam" id="PF01837">
    <property type="entry name" value="HcyBio"/>
    <property type="match status" value="1"/>
</dbReference>
<dbReference type="Gene3D" id="3.30.70.20">
    <property type="match status" value="1"/>
</dbReference>
<dbReference type="EMBL" id="CP001338">
    <property type="protein sequence ID" value="ACL17998.1"/>
    <property type="molecule type" value="Genomic_DNA"/>
</dbReference>
<sequence length="414" mass="44245">MKTIDEINQKIREGTAVVLTADELKARIREGETVTPEKVDVVTTGTFGVMSGTMAVLSFSVAKPGTFQKAEQVLLNGVPAYPGPCPNERNGILDLVVYGTAHRDHRYGGGHLFRDIVAGHVIAVEVVAGEQTLETMITLNQMGLARIIATRMAFRNYHAMINRSVDPIQTIFSVTGLAGPCTEVSVSGCGEINPLENDPERRFIGTGTRVLLNGGTGYVIGEGTRSSQEKPNLSVYGDMKGMNPQMMGGFITSVGPECLTSLAAPIPVLDQAALDPLLVLDAEVNLPIAGINDRTGCAASKYSEVWQGTDHRIQNDPSGCVHCETCRAATLCPTGAISPGAVIDRDRCVNCGTCVQVCPGPAFSGILGAITYEGRQVPITLRQSDRIRGTRLCAELKERIRVGTFSLTRKVDSL</sequence>
<name>B8GFW5_METPE</name>
<dbReference type="SUPFAM" id="SSF54862">
    <property type="entry name" value="4Fe-4S ferredoxins"/>
    <property type="match status" value="1"/>
</dbReference>
<dbReference type="Proteomes" id="UP000002457">
    <property type="component" value="Chromosome"/>
</dbReference>
<proteinExistence type="predicted"/>
<evidence type="ECO:0000313" key="3">
    <source>
        <dbReference type="Proteomes" id="UP000002457"/>
    </source>
</evidence>
<evidence type="ECO:0000259" key="1">
    <source>
        <dbReference type="PROSITE" id="PS51379"/>
    </source>
</evidence>
<dbReference type="AlphaFoldDB" id="B8GFW5"/>
<protein>
    <submittedName>
        <fullName evidence="2">Methanogenesis marker 16 metalloprotein</fullName>
    </submittedName>
</protein>
<evidence type="ECO:0000313" key="2">
    <source>
        <dbReference type="EMBL" id="ACL17998.1"/>
    </source>
</evidence>
<dbReference type="GeneID" id="7270843"/>
<dbReference type="RefSeq" id="WP_012619317.1">
    <property type="nucleotide sequence ID" value="NC_011832.1"/>
</dbReference>
<accession>B8GFW5</accession>
<feature type="domain" description="4Fe-4S ferredoxin-type" evidence="1">
    <location>
        <begin position="339"/>
        <end position="368"/>
    </location>
</feature>
<dbReference type="OrthoDB" id="53379at2157"/>
<dbReference type="eggNOG" id="arCOG00621">
    <property type="taxonomic scope" value="Archaea"/>
</dbReference>
<dbReference type="InterPro" id="IPR002708">
    <property type="entry name" value="HcyBio"/>
</dbReference>
<reference evidence="2 3" key="1">
    <citation type="journal article" date="2015" name="Genome Announc.">
        <title>Complete Genome Sequence of Methanosphaerula palustris E1-9CT, a Hydrogenotrophic Methanogen Isolated from a Minerotrophic Fen Peatland.</title>
        <authorList>
            <person name="Cadillo-Quiroz H."/>
            <person name="Browne P."/>
            <person name="Kyrpides N."/>
            <person name="Woyke T."/>
            <person name="Goodwin L."/>
            <person name="Detter C."/>
            <person name="Yavitt J.B."/>
            <person name="Zinder S.H."/>
        </authorList>
    </citation>
    <scope>NUCLEOTIDE SEQUENCE [LARGE SCALE GENOMIC DNA]</scope>
    <source>
        <strain evidence="3">ATCC BAA-1556 / DSM 19958 / E1-9c</strain>
    </source>
</reference>
<keyword evidence="3" id="KW-1185">Reference proteome</keyword>
<dbReference type="PROSITE" id="PS51379">
    <property type="entry name" value="4FE4S_FER_2"/>
    <property type="match status" value="2"/>
</dbReference>
<dbReference type="KEGG" id="mpl:Mpal_2735"/>
<feature type="domain" description="4Fe-4S ferredoxin-type" evidence="1">
    <location>
        <begin position="311"/>
        <end position="338"/>
    </location>
</feature>
<dbReference type="InterPro" id="IPR017896">
    <property type="entry name" value="4Fe4S_Fe-S-bd"/>
</dbReference>
<dbReference type="HOGENOM" id="CLU_061500_0_0_2"/>
<dbReference type="InterPro" id="IPR017900">
    <property type="entry name" value="4Fe4S_Fe_S_CS"/>
</dbReference>
<dbReference type="PROSITE" id="PS00198">
    <property type="entry name" value="4FE4S_FER_1"/>
    <property type="match status" value="1"/>
</dbReference>
<dbReference type="NCBIfam" id="TIGR03287">
    <property type="entry name" value="methan_mark_16"/>
    <property type="match status" value="1"/>
</dbReference>
<dbReference type="Pfam" id="PF00037">
    <property type="entry name" value="Fer4"/>
    <property type="match status" value="1"/>
</dbReference>